<dbReference type="AlphaFoldDB" id="A0A6H5GAI1"/>
<accession>A0A6H5GAI1</accession>
<protein>
    <submittedName>
        <fullName evidence="1">Uncharacterized protein</fullName>
    </submittedName>
</protein>
<feature type="non-terminal residue" evidence="1">
    <location>
        <position position="107"/>
    </location>
</feature>
<proteinExistence type="predicted"/>
<dbReference type="Proteomes" id="UP000479000">
    <property type="component" value="Unassembled WGS sequence"/>
</dbReference>
<dbReference type="EMBL" id="CADCXU010008966">
    <property type="protein sequence ID" value="CAA9999577.1"/>
    <property type="molecule type" value="Genomic_DNA"/>
</dbReference>
<keyword evidence="2" id="KW-1185">Reference proteome</keyword>
<evidence type="ECO:0000313" key="2">
    <source>
        <dbReference type="Proteomes" id="UP000479000"/>
    </source>
</evidence>
<organism evidence="1 2">
    <name type="scientific">Nesidiocoris tenuis</name>
    <dbReference type="NCBI Taxonomy" id="355587"/>
    <lineage>
        <taxon>Eukaryota</taxon>
        <taxon>Metazoa</taxon>
        <taxon>Ecdysozoa</taxon>
        <taxon>Arthropoda</taxon>
        <taxon>Hexapoda</taxon>
        <taxon>Insecta</taxon>
        <taxon>Pterygota</taxon>
        <taxon>Neoptera</taxon>
        <taxon>Paraneoptera</taxon>
        <taxon>Hemiptera</taxon>
        <taxon>Heteroptera</taxon>
        <taxon>Panheteroptera</taxon>
        <taxon>Cimicomorpha</taxon>
        <taxon>Miridae</taxon>
        <taxon>Dicyphina</taxon>
        <taxon>Nesidiocoris</taxon>
    </lineage>
</organism>
<name>A0A6H5GAI1_9HEMI</name>
<reference evidence="1 2" key="1">
    <citation type="submission" date="2020-02" db="EMBL/GenBank/DDBJ databases">
        <authorList>
            <person name="Ferguson B K."/>
        </authorList>
    </citation>
    <scope>NUCLEOTIDE SEQUENCE [LARGE SCALE GENOMIC DNA]</scope>
</reference>
<sequence length="107" mass="12405">MFSLPRFLLNHISFRTDRIRLPRLGRIRPQKSAFDRWCNQKIAPGRYESLPGQVSVCPCVCLFVCPCVRLWMIMRVRWATTHSLTSTKKKTLLSRSVAYSSGRTSET</sequence>
<evidence type="ECO:0000313" key="1">
    <source>
        <dbReference type="EMBL" id="CAA9999577.1"/>
    </source>
</evidence>
<gene>
    <name evidence="1" type="ORF">NTEN_LOCUS5860</name>
</gene>